<name>A0A815GS88_9BILA</name>
<evidence type="ECO:0000313" key="5">
    <source>
        <dbReference type="EMBL" id="CAF4207899.1"/>
    </source>
</evidence>
<dbReference type="OrthoDB" id="9994767at2759"/>
<sequence length="177" mass="20746">MVEMKNHIEEYDDKLSTAEASEPDKSQLNNGRVKQICQQFLTGSDYGLAYRLQQDEFSVHFDRNRTQRRDCRLGVCTAKEVQQEEEKAHVAKQLDFNKGKRIIEENDAELAKHLQNEAMKKTAKHTLLTSNNEHNLKQQNLNEQLYETIDENNDIMNDEQLARLLQEEEFALNRTSY</sequence>
<dbReference type="AlphaFoldDB" id="A0A815GS88"/>
<dbReference type="Pfam" id="PF15295">
    <property type="entry name" value="CCDC50_N"/>
    <property type="match status" value="1"/>
</dbReference>
<dbReference type="PANTHER" id="PTHR22115">
    <property type="entry name" value="C3ORF6 PROTEIN-RELATED"/>
    <property type="match status" value="1"/>
</dbReference>
<feature type="domain" description="Coiled-coil" evidence="3">
    <location>
        <begin position="24"/>
        <end position="127"/>
    </location>
</feature>
<evidence type="ECO:0000256" key="1">
    <source>
        <dbReference type="ARBA" id="ARBA00023054"/>
    </source>
</evidence>
<feature type="region of interest" description="Disordered" evidence="2">
    <location>
        <begin position="1"/>
        <end position="28"/>
    </location>
</feature>
<evidence type="ECO:0000313" key="4">
    <source>
        <dbReference type="EMBL" id="CAF1344013.1"/>
    </source>
</evidence>
<evidence type="ECO:0000313" key="6">
    <source>
        <dbReference type="Proteomes" id="UP000663829"/>
    </source>
</evidence>
<accession>A0A815GS88</accession>
<organism evidence="4 6">
    <name type="scientific">Didymodactylos carnosus</name>
    <dbReference type="NCBI Taxonomy" id="1234261"/>
    <lineage>
        <taxon>Eukaryota</taxon>
        <taxon>Metazoa</taxon>
        <taxon>Spiralia</taxon>
        <taxon>Gnathifera</taxon>
        <taxon>Rotifera</taxon>
        <taxon>Eurotatoria</taxon>
        <taxon>Bdelloidea</taxon>
        <taxon>Philodinida</taxon>
        <taxon>Philodinidae</taxon>
        <taxon>Didymodactylos</taxon>
    </lineage>
</organism>
<comment type="caution">
    <text evidence="4">The sequence shown here is derived from an EMBL/GenBank/DDBJ whole genome shotgun (WGS) entry which is preliminary data.</text>
</comment>
<dbReference type="InterPro" id="IPR039303">
    <property type="entry name" value="CCDC50"/>
</dbReference>
<evidence type="ECO:0000259" key="3">
    <source>
        <dbReference type="Pfam" id="PF15295"/>
    </source>
</evidence>
<dbReference type="InterPro" id="IPR029311">
    <property type="entry name" value="CCDC50_N"/>
</dbReference>
<dbReference type="EMBL" id="CAJNOQ010014550">
    <property type="protein sequence ID" value="CAF1344013.1"/>
    <property type="molecule type" value="Genomic_DNA"/>
</dbReference>
<dbReference type="Proteomes" id="UP000663829">
    <property type="component" value="Unassembled WGS sequence"/>
</dbReference>
<reference evidence="4" key="1">
    <citation type="submission" date="2021-02" db="EMBL/GenBank/DDBJ databases">
        <authorList>
            <person name="Nowell W R."/>
        </authorList>
    </citation>
    <scope>NUCLEOTIDE SEQUENCE</scope>
</reference>
<dbReference type="Proteomes" id="UP000681722">
    <property type="component" value="Unassembled WGS sequence"/>
</dbReference>
<dbReference type="EMBL" id="CAJOBC010060435">
    <property type="protein sequence ID" value="CAF4207899.1"/>
    <property type="molecule type" value="Genomic_DNA"/>
</dbReference>
<proteinExistence type="predicted"/>
<protein>
    <recommendedName>
        <fullName evidence="3">Coiled-coil domain-containing protein</fullName>
    </recommendedName>
</protein>
<keyword evidence="6" id="KW-1185">Reference proteome</keyword>
<evidence type="ECO:0000256" key="2">
    <source>
        <dbReference type="SAM" id="MobiDB-lite"/>
    </source>
</evidence>
<dbReference type="PANTHER" id="PTHR22115:SF4">
    <property type="entry name" value="COILED-COIL DOMAIN-CONTAINING PROTEIN"/>
    <property type="match status" value="1"/>
</dbReference>
<keyword evidence="1" id="KW-0175">Coiled coil</keyword>
<feature type="compositionally biased region" description="Basic and acidic residues" evidence="2">
    <location>
        <begin position="1"/>
        <end position="16"/>
    </location>
</feature>
<gene>
    <name evidence="4" type="ORF">GPM918_LOCUS30577</name>
    <name evidence="5" type="ORF">SRO942_LOCUS31195</name>
</gene>